<feature type="compositionally biased region" description="Polar residues" evidence="1">
    <location>
        <begin position="360"/>
        <end position="371"/>
    </location>
</feature>
<evidence type="ECO:0000313" key="2">
    <source>
        <dbReference type="EMBL" id="KAK9702536.1"/>
    </source>
</evidence>
<evidence type="ECO:0000256" key="1">
    <source>
        <dbReference type="SAM" id="MobiDB-lite"/>
    </source>
</evidence>
<sequence>MIRQNSGCRGIQLRVTRGIKPGVVWVERVAAVEWEKERVGGWEISMVQRELGIGFDLSRGTAYKGKIAASSVGLLWFCLDKALGKSSIIQVYILRNKKWKRLRTDLIFTRFAFKYDYKLLIKNNEIAPGCCTSAILNGIHNSNGEPVYRKVAVVENFFDIIYNVHVELEGRPGKHAGQKRTYRTITETYAFLPREAVTRFLLGCTECQKHPRSPSPVSVLPTPSPSPTLPLVPTTAPVLPLATLPTPPQTLNSSASVVSQAASQLSQAEITYLDLNKPLKQHDDPKTSSATPPTAITNSITVTAANCVALPLTQHLHQIGSIAQQCQTLDLSQRNGDISQSQGKIEDSLRTNSPPEPKRSSNPLDVCNLTSRDPPKTPPKKRHLNHLSDNPSPPQNPPTPAAPKLWSPVEALEREEVEKRKYFMPKEIDYSLPITTTYLKYMRSLGCTEEDALKFENKTVSRLIECFLHDLISHYFY</sequence>
<keyword evidence="3" id="KW-1185">Reference proteome</keyword>
<evidence type="ECO:0000313" key="3">
    <source>
        <dbReference type="Proteomes" id="UP001458880"/>
    </source>
</evidence>
<organism evidence="2 3">
    <name type="scientific">Popillia japonica</name>
    <name type="common">Japanese beetle</name>
    <dbReference type="NCBI Taxonomy" id="7064"/>
    <lineage>
        <taxon>Eukaryota</taxon>
        <taxon>Metazoa</taxon>
        <taxon>Ecdysozoa</taxon>
        <taxon>Arthropoda</taxon>
        <taxon>Hexapoda</taxon>
        <taxon>Insecta</taxon>
        <taxon>Pterygota</taxon>
        <taxon>Neoptera</taxon>
        <taxon>Endopterygota</taxon>
        <taxon>Coleoptera</taxon>
        <taxon>Polyphaga</taxon>
        <taxon>Scarabaeiformia</taxon>
        <taxon>Scarabaeidae</taxon>
        <taxon>Rutelinae</taxon>
        <taxon>Popillia</taxon>
    </lineage>
</organism>
<reference evidence="2 3" key="1">
    <citation type="journal article" date="2024" name="BMC Genomics">
        <title>De novo assembly and annotation of Popillia japonica's genome with initial clues to its potential as an invasive pest.</title>
        <authorList>
            <person name="Cucini C."/>
            <person name="Boschi S."/>
            <person name="Funari R."/>
            <person name="Cardaioli E."/>
            <person name="Iannotti N."/>
            <person name="Marturano G."/>
            <person name="Paoli F."/>
            <person name="Bruttini M."/>
            <person name="Carapelli A."/>
            <person name="Frati F."/>
            <person name="Nardi F."/>
        </authorList>
    </citation>
    <scope>NUCLEOTIDE SEQUENCE [LARGE SCALE GENOMIC DNA]</scope>
    <source>
        <strain evidence="2">DMR45628</strain>
    </source>
</reference>
<name>A0AAW1JGB1_POPJA</name>
<protein>
    <recommendedName>
        <fullName evidence="4">Nucleolar protein 4</fullName>
    </recommendedName>
</protein>
<dbReference type="Proteomes" id="UP001458880">
    <property type="component" value="Unassembled WGS sequence"/>
</dbReference>
<feature type="compositionally biased region" description="Pro residues" evidence="1">
    <location>
        <begin position="391"/>
        <end position="401"/>
    </location>
</feature>
<comment type="caution">
    <text evidence="2">The sequence shown here is derived from an EMBL/GenBank/DDBJ whole genome shotgun (WGS) entry which is preliminary data.</text>
</comment>
<accession>A0AAW1JGB1</accession>
<feature type="region of interest" description="Disordered" evidence="1">
    <location>
        <begin position="335"/>
        <end position="405"/>
    </location>
</feature>
<dbReference type="EMBL" id="JASPKY010000390">
    <property type="protein sequence ID" value="KAK9702536.1"/>
    <property type="molecule type" value="Genomic_DNA"/>
</dbReference>
<dbReference type="AlphaFoldDB" id="A0AAW1JGB1"/>
<gene>
    <name evidence="2" type="ORF">QE152_g29861</name>
</gene>
<proteinExistence type="predicted"/>
<evidence type="ECO:0008006" key="4">
    <source>
        <dbReference type="Google" id="ProtNLM"/>
    </source>
</evidence>